<proteinExistence type="predicted"/>
<feature type="region of interest" description="Disordered" evidence="1">
    <location>
        <begin position="1"/>
        <end position="78"/>
    </location>
</feature>
<reference evidence="2" key="2">
    <citation type="submission" date="2018-03" db="EMBL/GenBank/DDBJ databases">
        <title>The Triticum urartu genome reveals the dynamic nature of wheat genome evolution.</title>
        <authorList>
            <person name="Ling H."/>
            <person name="Ma B."/>
            <person name="Shi X."/>
            <person name="Liu H."/>
            <person name="Dong L."/>
            <person name="Sun H."/>
            <person name="Cao Y."/>
            <person name="Gao Q."/>
            <person name="Zheng S."/>
            <person name="Li Y."/>
            <person name="Yu Y."/>
            <person name="Du H."/>
            <person name="Qi M."/>
            <person name="Li Y."/>
            <person name="Yu H."/>
            <person name="Cui Y."/>
            <person name="Wang N."/>
            <person name="Chen C."/>
            <person name="Wu H."/>
            <person name="Zhao Y."/>
            <person name="Zhang J."/>
            <person name="Li Y."/>
            <person name="Zhou W."/>
            <person name="Zhang B."/>
            <person name="Hu W."/>
            <person name="Eijk M."/>
            <person name="Tang J."/>
            <person name="Witsenboer H."/>
            <person name="Zhao S."/>
            <person name="Li Z."/>
            <person name="Zhang A."/>
            <person name="Wang D."/>
            <person name="Liang C."/>
        </authorList>
    </citation>
    <scope>NUCLEOTIDE SEQUENCE [LARGE SCALE GENOMIC DNA]</scope>
    <source>
        <strain evidence="2">cv. G1812</strain>
    </source>
</reference>
<name>A0A8R7QSN7_TRIUA</name>
<dbReference type="RefSeq" id="XP_048533218.1">
    <property type="nucleotide sequence ID" value="XM_048677261.1"/>
</dbReference>
<accession>A0A8R7QSN7</accession>
<reference evidence="2" key="3">
    <citation type="submission" date="2022-06" db="UniProtKB">
        <authorList>
            <consortium name="EnsemblPlants"/>
        </authorList>
    </citation>
    <scope>IDENTIFICATION</scope>
</reference>
<dbReference type="EnsemblPlants" id="TuG1812G0600002665.01.T01">
    <property type="protein sequence ID" value="TuG1812G0600002665.01.T01"/>
    <property type="gene ID" value="TuG1812G0600002665.01"/>
</dbReference>
<evidence type="ECO:0000256" key="1">
    <source>
        <dbReference type="SAM" id="MobiDB-lite"/>
    </source>
</evidence>
<gene>
    <name evidence="2" type="primary">LOC125512181</name>
</gene>
<keyword evidence="3" id="KW-1185">Reference proteome</keyword>
<evidence type="ECO:0000313" key="3">
    <source>
        <dbReference type="Proteomes" id="UP000015106"/>
    </source>
</evidence>
<dbReference type="KEGG" id="tua:125512181"/>
<sequence length="147" mass="16225">MSVPDRRVHRLQPPHSDESRHDTSASPPARANRGAPRHSRQHPTSPPPPGAQIRPSRGRIEPHRARAPPPDLTSASTALPLEPCCLATIGEHRAGAPSSRKHAAAPIRSRRCLELLRGQIRHPLLWIRPFPPIPTVPASPETLPRRR</sequence>
<protein>
    <submittedName>
        <fullName evidence="2">Uncharacterized protein</fullName>
    </submittedName>
</protein>
<dbReference type="AlphaFoldDB" id="A0A8R7QSN7"/>
<reference evidence="3" key="1">
    <citation type="journal article" date="2013" name="Nature">
        <title>Draft genome of the wheat A-genome progenitor Triticum urartu.</title>
        <authorList>
            <person name="Ling H.Q."/>
            <person name="Zhao S."/>
            <person name="Liu D."/>
            <person name="Wang J."/>
            <person name="Sun H."/>
            <person name="Zhang C."/>
            <person name="Fan H."/>
            <person name="Li D."/>
            <person name="Dong L."/>
            <person name="Tao Y."/>
            <person name="Gao C."/>
            <person name="Wu H."/>
            <person name="Li Y."/>
            <person name="Cui Y."/>
            <person name="Guo X."/>
            <person name="Zheng S."/>
            <person name="Wang B."/>
            <person name="Yu K."/>
            <person name="Liang Q."/>
            <person name="Yang W."/>
            <person name="Lou X."/>
            <person name="Chen J."/>
            <person name="Feng M."/>
            <person name="Jian J."/>
            <person name="Zhang X."/>
            <person name="Luo G."/>
            <person name="Jiang Y."/>
            <person name="Liu J."/>
            <person name="Wang Z."/>
            <person name="Sha Y."/>
            <person name="Zhang B."/>
            <person name="Wu H."/>
            <person name="Tang D."/>
            <person name="Shen Q."/>
            <person name="Xue P."/>
            <person name="Zou S."/>
            <person name="Wang X."/>
            <person name="Liu X."/>
            <person name="Wang F."/>
            <person name="Yang Y."/>
            <person name="An X."/>
            <person name="Dong Z."/>
            <person name="Zhang K."/>
            <person name="Zhang X."/>
            <person name="Luo M.C."/>
            <person name="Dvorak J."/>
            <person name="Tong Y."/>
            <person name="Wang J."/>
            <person name="Yang H."/>
            <person name="Li Z."/>
            <person name="Wang D."/>
            <person name="Zhang A."/>
            <person name="Wang J."/>
        </authorList>
    </citation>
    <scope>NUCLEOTIDE SEQUENCE</scope>
    <source>
        <strain evidence="3">cv. G1812</strain>
    </source>
</reference>
<dbReference type="Gramene" id="TuG1812G0600002665.01.T01">
    <property type="protein sequence ID" value="TuG1812G0600002665.01.T01"/>
    <property type="gene ID" value="TuG1812G0600002665.01"/>
</dbReference>
<dbReference type="Proteomes" id="UP000015106">
    <property type="component" value="Chromosome 6"/>
</dbReference>
<evidence type="ECO:0000313" key="2">
    <source>
        <dbReference type="EnsemblPlants" id="TuG1812G0600002665.01.T01"/>
    </source>
</evidence>
<organism evidence="2 3">
    <name type="scientific">Triticum urartu</name>
    <name type="common">Red wild einkorn</name>
    <name type="synonym">Crithodium urartu</name>
    <dbReference type="NCBI Taxonomy" id="4572"/>
    <lineage>
        <taxon>Eukaryota</taxon>
        <taxon>Viridiplantae</taxon>
        <taxon>Streptophyta</taxon>
        <taxon>Embryophyta</taxon>
        <taxon>Tracheophyta</taxon>
        <taxon>Spermatophyta</taxon>
        <taxon>Magnoliopsida</taxon>
        <taxon>Liliopsida</taxon>
        <taxon>Poales</taxon>
        <taxon>Poaceae</taxon>
        <taxon>BOP clade</taxon>
        <taxon>Pooideae</taxon>
        <taxon>Triticodae</taxon>
        <taxon>Triticeae</taxon>
        <taxon>Triticinae</taxon>
        <taxon>Triticum</taxon>
    </lineage>
</organism>
<dbReference type="GeneID" id="125512181"/>